<accession>A0A645B0H6</accession>
<dbReference type="EMBL" id="VSSQ01016824">
    <property type="protein sequence ID" value="MPM58548.1"/>
    <property type="molecule type" value="Genomic_DNA"/>
</dbReference>
<dbReference type="SUPFAM" id="SSF53822">
    <property type="entry name" value="Periplasmic binding protein-like I"/>
    <property type="match status" value="1"/>
</dbReference>
<dbReference type="PROSITE" id="PS51257">
    <property type="entry name" value="PROKAR_LIPOPROTEIN"/>
    <property type="match status" value="1"/>
</dbReference>
<organism evidence="1">
    <name type="scientific">bioreactor metagenome</name>
    <dbReference type="NCBI Taxonomy" id="1076179"/>
    <lineage>
        <taxon>unclassified sequences</taxon>
        <taxon>metagenomes</taxon>
        <taxon>ecological metagenomes</taxon>
    </lineage>
</organism>
<reference evidence="1" key="1">
    <citation type="submission" date="2019-08" db="EMBL/GenBank/DDBJ databases">
        <authorList>
            <person name="Kucharzyk K."/>
            <person name="Murdoch R.W."/>
            <person name="Higgins S."/>
            <person name="Loffler F."/>
        </authorList>
    </citation>
    <scope>NUCLEOTIDE SEQUENCE</scope>
</reference>
<proteinExistence type="predicted"/>
<comment type="caution">
    <text evidence="1">The sequence shown here is derived from an EMBL/GenBank/DDBJ whole genome shotgun (WGS) entry which is preliminary data.</text>
</comment>
<dbReference type="Gene3D" id="3.40.50.2300">
    <property type="match status" value="2"/>
</dbReference>
<dbReference type="InterPro" id="IPR028082">
    <property type="entry name" value="Peripla_BP_I"/>
</dbReference>
<dbReference type="PANTHER" id="PTHR35271:SF1">
    <property type="entry name" value="ABC TRANSPORTER, SUBSTRATE-BINDING LIPOPROTEIN"/>
    <property type="match status" value="1"/>
</dbReference>
<sequence length="325" mass="33298">MKRLLGLLLCVALAMTACSSGSDSSGASAEKPLQIGIAQIVDHPSLNALRDGFIEAMTAAGYVEGKDVVYDLKNAAGDQVTLTNIASSFTDKDLVVAIATPTAITLAQALPNTPLFFAGVTDPVGAGLVDSLDAPGGMITGTSDMPPIADQLALIKEITPDAATIGLLYTSGEVNSQIQARMVAEAAPALGLSVREATVTASSEVRQGAESLTGVDCYFVGTDNTIISGVEALVAVAEERKVPLYVSDPDSIDRGAMAALAVDYHAQGVQTGQMAAQFLADGGKPGDIPVAVAKDLQVSLNLQAAERMGVTIPQSVIDTAVKVVR</sequence>
<evidence type="ECO:0008006" key="2">
    <source>
        <dbReference type="Google" id="ProtNLM"/>
    </source>
</evidence>
<dbReference type="PANTHER" id="PTHR35271">
    <property type="entry name" value="ABC TRANSPORTER, SUBSTRATE-BINDING LIPOPROTEIN-RELATED"/>
    <property type="match status" value="1"/>
</dbReference>
<dbReference type="AlphaFoldDB" id="A0A645B0H6"/>
<name>A0A645B0H6_9ZZZZ</name>
<protein>
    <recommendedName>
        <fullName evidence="2">ABC transporter substrate-binding protein</fullName>
    </recommendedName>
</protein>
<dbReference type="CDD" id="cd06325">
    <property type="entry name" value="PBP1_ABC_unchar_transporter"/>
    <property type="match status" value="1"/>
</dbReference>
<dbReference type="Pfam" id="PF04392">
    <property type="entry name" value="ABC_sub_bind"/>
    <property type="match status" value="1"/>
</dbReference>
<dbReference type="InterPro" id="IPR007487">
    <property type="entry name" value="ABC_transpt-TYRBP-like"/>
</dbReference>
<gene>
    <name evidence="1" type="ORF">SDC9_105379</name>
</gene>
<evidence type="ECO:0000313" key="1">
    <source>
        <dbReference type="EMBL" id="MPM58548.1"/>
    </source>
</evidence>